<protein>
    <recommendedName>
        <fullName evidence="1">DUF5689 domain-containing protein</fullName>
    </recommendedName>
</protein>
<evidence type="ECO:0000259" key="1">
    <source>
        <dbReference type="Pfam" id="PF18942"/>
    </source>
</evidence>
<organism evidence="2 3">
    <name type="scientific">Flavobacterium cyanobacteriorum</name>
    <dbReference type="NCBI Taxonomy" id="2022802"/>
    <lineage>
        <taxon>Bacteria</taxon>
        <taxon>Pseudomonadati</taxon>
        <taxon>Bacteroidota</taxon>
        <taxon>Flavobacteriia</taxon>
        <taxon>Flavobacteriales</taxon>
        <taxon>Flavobacteriaceae</taxon>
        <taxon>Flavobacterium</taxon>
    </lineage>
</organism>
<sequence length="447" mass="48879">MKNNFLKPILFSVLTAGIMASCVNDDDYSVINNNCVETTLTANLPVADIPAGSQVAQITQDYIVEAYVTSSDRSGNFFKSISFQTLDGSRGFSVPVDVTSTFINFEPGRKVFIKLNGLYTDTSNGVRIGDIYLDGGQAQVGRLPEAKYRSVLQRSCNSVPENQLVRVLTIPELLNDANLNTLVELQNVQFDDTAIQTTYYDAGNDLGGATNHNLVDAQGRSVIFRTSSFADFAPKNVPSGSGKVRGVLTKFGTTYQFIARYESDVMLTEPRRQSIFSQNFESITSTGNNQFINLPGWTNVSMNNGTERWEARIFSNNKYAQMSAFQTNENNVDTRLITPAINLDNSTNETLTFGYKTGFANGTALTVWYSTNYNGAGSVAAVNAATWTQLPVTLNVQDTSFASDFYAVTADLSGINGNVYISFRYQGSSSGVTTTYQVDNIKVIGQN</sequence>
<dbReference type="AlphaFoldDB" id="A0A255ZU10"/>
<dbReference type="Pfam" id="PF18942">
    <property type="entry name" value="DUF5689"/>
    <property type="match status" value="1"/>
</dbReference>
<evidence type="ECO:0000313" key="3">
    <source>
        <dbReference type="Proteomes" id="UP000216605"/>
    </source>
</evidence>
<dbReference type="EMBL" id="NOXV01000149">
    <property type="protein sequence ID" value="OYQ44879.1"/>
    <property type="molecule type" value="Genomic_DNA"/>
</dbReference>
<dbReference type="PROSITE" id="PS51257">
    <property type="entry name" value="PROKAR_LIPOPROTEIN"/>
    <property type="match status" value="1"/>
</dbReference>
<comment type="caution">
    <text evidence="2">The sequence shown here is derived from an EMBL/GenBank/DDBJ whole genome shotgun (WGS) entry which is preliminary data.</text>
</comment>
<name>A0A255ZU10_9FLAO</name>
<proteinExistence type="predicted"/>
<evidence type="ECO:0000313" key="2">
    <source>
        <dbReference type="EMBL" id="OYQ44879.1"/>
    </source>
</evidence>
<dbReference type="RefSeq" id="WP_094412182.1">
    <property type="nucleotide sequence ID" value="NZ_NOXV01000149.1"/>
</dbReference>
<dbReference type="OrthoDB" id="1492759at2"/>
<reference evidence="2 3" key="1">
    <citation type="submission" date="2017-07" db="EMBL/GenBank/DDBJ databases">
        <title>Flavobacterium cyanobacteriorum sp. nov., isolated from cyanobacterial aggregates in a eutrophic lake.</title>
        <authorList>
            <person name="Cai H."/>
        </authorList>
    </citation>
    <scope>NUCLEOTIDE SEQUENCE [LARGE SCALE GENOMIC DNA]</scope>
    <source>
        <strain evidence="2 3">TH021</strain>
    </source>
</reference>
<accession>A0A255ZU10</accession>
<dbReference type="Proteomes" id="UP000216605">
    <property type="component" value="Unassembled WGS sequence"/>
</dbReference>
<dbReference type="InterPro" id="IPR043744">
    <property type="entry name" value="DUF5689"/>
</dbReference>
<feature type="domain" description="DUF5689" evidence="1">
    <location>
        <begin position="52"/>
        <end position="265"/>
    </location>
</feature>
<keyword evidence="3" id="KW-1185">Reference proteome</keyword>
<dbReference type="Gene3D" id="2.60.120.200">
    <property type="match status" value="1"/>
</dbReference>
<gene>
    <name evidence="2" type="ORF">CHU92_02260</name>
</gene>